<dbReference type="SUPFAM" id="SSF51735">
    <property type="entry name" value="NAD(P)-binding Rossmann-fold domains"/>
    <property type="match status" value="1"/>
</dbReference>
<feature type="domain" description="Ketoreductase" evidence="3">
    <location>
        <begin position="12"/>
        <end position="192"/>
    </location>
</feature>
<dbReference type="InterPro" id="IPR020904">
    <property type="entry name" value="Sc_DH/Rdtase_CS"/>
</dbReference>
<dbReference type="InterPro" id="IPR036291">
    <property type="entry name" value="NAD(P)-bd_dom_sf"/>
</dbReference>
<dbReference type="EMBL" id="FZOW01000009">
    <property type="protein sequence ID" value="SNT09528.1"/>
    <property type="molecule type" value="Genomic_DNA"/>
</dbReference>
<dbReference type="InterPro" id="IPR002347">
    <property type="entry name" value="SDR_fam"/>
</dbReference>
<sequence length="257" mass="27050">MHGHEVFDLRDKVVLVTGSSRGIGRALATGLAEAGARVVLNGRDADALTTARAELVAATGADVHAYAFDVTDSAQVADAASRIETEVGPVEIVVNNTGVQHRAPLLDFADDDFRRVLDTNLTSAFFVGREFACAMVERGHGKIVNICSVQSELGRAGIAPYAASKGGLKMLTRGMCADLAPHGIQVNALAPGYFDTELTRALVDDAEFTAWLAARTPAGRWGRTEELVGSLLFLASSASDFVNGQILYVDGGMTAVV</sequence>
<evidence type="ECO:0000256" key="1">
    <source>
        <dbReference type="ARBA" id="ARBA00006484"/>
    </source>
</evidence>
<protein>
    <submittedName>
        <fullName evidence="4">Gluconate 5-dehydrogenase</fullName>
    </submittedName>
</protein>
<organism evidence="4 5">
    <name type="scientific">Rhodococcoides kyotonense</name>
    <dbReference type="NCBI Taxonomy" id="398843"/>
    <lineage>
        <taxon>Bacteria</taxon>
        <taxon>Bacillati</taxon>
        <taxon>Actinomycetota</taxon>
        <taxon>Actinomycetes</taxon>
        <taxon>Mycobacteriales</taxon>
        <taxon>Nocardiaceae</taxon>
        <taxon>Rhodococcoides</taxon>
    </lineage>
</organism>
<evidence type="ECO:0000313" key="4">
    <source>
        <dbReference type="EMBL" id="SNT09528.1"/>
    </source>
</evidence>
<evidence type="ECO:0000256" key="2">
    <source>
        <dbReference type="ARBA" id="ARBA00023002"/>
    </source>
</evidence>
<dbReference type="Pfam" id="PF13561">
    <property type="entry name" value="adh_short_C2"/>
    <property type="match status" value="1"/>
</dbReference>
<dbReference type="SMART" id="SM00822">
    <property type="entry name" value="PKS_KR"/>
    <property type="match status" value="1"/>
</dbReference>
<dbReference type="PANTHER" id="PTHR43669">
    <property type="entry name" value="5-KETO-D-GLUCONATE 5-REDUCTASE"/>
    <property type="match status" value="1"/>
</dbReference>
<dbReference type="STRING" id="398843.A3K89_12320"/>
<dbReference type="Proteomes" id="UP000198327">
    <property type="component" value="Unassembled WGS sequence"/>
</dbReference>
<gene>
    <name evidence="4" type="ORF">SAMN05421642_10986</name>
</gene>
<dbReference type="PROSITE" id="PS00061">
    <property type="entry name" value="ADH_SHORT"/>
    <property type="match status" value="1"/>
</dbReference>
<dbReference type="GO" id="GO:0016491">
    <property type="term" value="F:oxidoreductase activity"/>
    <property type="evidence" value="ECO:0007669"/>
    <property type="project" value="UniProtKB-KW"/>
</dbReference>
<dbReference type="PRINTS" id="PR00080">
    <property type="entry name" value="SDRFAMILY"/>
</dbReference>
<keyword evidence="2" id="KW-0560">Oxidoreductase</keyword>
<dbReference type="NCBIfam" id="NF005559">
    <property type="entry name" value="PRK07231.1"/>
    <property type="match status" value="1"/>
</dbReference>
<dbReference type="CDD" id="cd05347">
    <property type="entry name" value="Ga5DH-like_SDR_c"/>
    <property type="match status" value="1"/>
</dbReference>
<dbReference type="PRINTS" id="PR00081">
    <property type="entry name" value="GDHRDH"/>
</dbReference>
<dbReference type="AlphaFoldDB" id="A0A239JVP4"/>
<dbReference type="InterPro" id="IPR057326">
    <property type="entry name" value="KR_dom"/>
</dbReference>
<dbReference type="RefSeq" id="WP_089247999.1">
    <property type="nucleotide sequence ID" value="NZ_FZOW01000009.1"/>
</dbReference>
<evidence type="ECO:0000313" key="5">
    <source>
        <dbReference type="Proteomes" id="UP000198327"/>
    </source>
</evidence>
<evidence type="ECO:0000259" key="3">
    <source>
        <dbReference type="SMART" id="SM00822"/>
    </source>
</evidence>
<dbReference type="OrthoDB" id="286404at2"/>
<reference evidence="5" key="1">
    <citation type="submission" date="2017-06" db="EMBL/GenBank/DDBJ databases">
        <authorList>
            <person name="Varghese N."/>
            <person name="Submissions S."/>
        </authorList>
    </citation>
    <scope>NUCLEOTIDE SEQUENCE [LARGE SCALE GENOMIC DNA]</scope>
    <source>
        <strain evidence="5">JCM 23211</strain>
    </source>
</reference>
<name>A0A239JVP4_9NOCA</name>
<dbReference type="PANTHER" id="PTHR43669:SF14">
    <property type="entry name" value="OXIDOREDUCTASE"/>
    <property type="match status" value="1"/>
</dbReference>
<dbReference type="FunFam" id="3.40.50.720:FF:000084">
    <property type="entry name" value="Short-chain dehydrogenase reductase"/>
    <property type="match status" value="1"/>
</dbReference>
<comment type="similarity">
    <text evidence="1">Belongs to the short-chain dehydrogenases/reductases (SDR) family.</text>
</comment>
<keyword evidence="5" id="KW-1185">Reference proteome</keyword>
<dbReference type="Gene3D" id="3.40.50.720">
    <property type="entry name" value="NAD(P)-binding Rossmann-like Domain"/>
    <property type="match status" value="1"/>
</dbReference>
<accession>A0A239JVP4</accession>
<proteinExistence type="inferred from homology"/>